<dbReference type="SUPFAM" id="SSF53448">
    <property type="entry name" value="Nucleotide-diphospho-sugar transferases"/>
    <property type="match status" value="1"/>
</dbReference>
<comment type="function">
    <text evidence="7">Catalyzes the formation of 4-diphosphocytidyl-2-C-methyl-D-erythritol from CTP and 2-C-methyl-D-erythritol 4-phosphate (MEP).</text>
</comment>
<dbReference type="InterPro" id="IPR029044">
    <property type="entry name" value="Nucleotide-diphossugar_trans"/>
</dbReference>
<dbReference type="GO" id="GO:0019288">
    <property type="term" value="P:isopentenyl diphosphate biosynthetic process, methylerythritol 4-phosphate pathway"/>
    <property type="evidence" value="ECO:0007669"/>
    <property type="project" value="UniProtKB-UniRule"/>
</dbReference>
<dbReference type="PROSITE" id="PS01295">
    <property type="entry name" value="ISPD"/>
    <property type="match status" value="1"/>
</dbReference>
<keyword evidence="10" id="KW-1185">Reference proteome</keyword>
<dbReference type="EMBL" id="FYEZ01000003">
    <property type="protein sequence ID" value="SNC73623.1"/>
    <property type="molecule type" value="Genomic_DNA"/>
</dbReference>
<sequence>MPDQHPNPHDADDHPVVGVVVVAAGMGTRLGMGRPKALVEIAGATILEHALHGIADWASRRGERLPVVVVGPPGHLDEVGGVLAAMGAAVDGLDAVVVPGGAERADSVAAGLEALPAEVGCVLVHDAARCFTPPEVFGRVVEAVAAGAAGAVPGLAVVDTVKEVAGPGAGGVGERVVGTPDRSGLRAVQTPQAFDRTVLARAHGTPDASTATDDAVLLERLGAPIVLVQGSSAARKITVPEDLRDAGNGSGGPVLVVLTGPPAVGRTTLAGALEASLGMVRVRVDTIEAALHRSGEVPGLAVAGYAVALALAAEHLAAGRSVVADMVDGAPEAREAWAEVAREAGAPLTVVEMTCTDPGLHRARLEARTAAGDFPSGQPQPDWSEGQERAVPSLGAEERERLGVAAHIALDMAVDDPVDGVRQVAAALRRMDPEGRGRVRA</sequence>
<dbReference type="InterPro" id="IPR001228">
    <property type="entry name" value="IspD"/>
</dbReference>
<evidence type="ECO:0000256" key="8">
    <source>
        <dbReference type="SAM" id="MobiDB-lite"/>
    </source>
</evidence>
<dbReference type="PANTHER" id="PTHR32125">
    <property type="entry name" value="2-C-METHYL-D-ERYTHRITOL 4-PHOSPHATE CYTIDYLYLTRANSFERASE, CHLOROPLASTIC"/>
    <property type="match status" value="1"/>
</dbReference>
<feature type="site" description="Transition state stabilizer" evidence="7">
    <location>
        <position position="36"/>
    </location>
</feature>
<feature type="region of interest" description="Disordered" evidence="8">
    <location>
        <begin position="371"/>
        <end position="390"/>
    </location>
</feature>
<reference evidence="9 10" key="1">
    <citation type="submission" date="2017-06" db="EMBL/GenBank/DDBJ databases">
        <authorList>
            <person name="Kim H.J."/>
            <person name="Triplett B.A."/>
        </authorList>
    </citation>
    <scope>NUCLEOTIDE SEQUENCE [LARGE SCALE GENOMIC DNA]</scope>
    <source>
        <strain evidence="9 10">DSM 22179</strain>
    </source>
</reference>
<evidence type="ECO:0000256" key="4">
    <source>
        <dbReference type="ARBA" id="ARBA00022679"/>
    </source>
</evidence>
<organism evidence="9 10">
    <name type="scientific">Kytococcus aerolatus</name>
    <dbReference type="NCBI Taxonomy" id="592308"/>
    <lineage>
        <taxon>Bacteria</taxon>
        <taxon>Bacillati</taxon>
        <taxon>Actinomycetota</taxon>
        <taxon>Actinomycetes</taxon>
        <taxon>Micrococcales</taxon>
        <taxon>Kytococcaceae</taxon>
        <taxon>Kytococcus</taxon>
    </lineage>
</organism>
<accession>A0A212U5T8</accession>
<dbReference type="AlphaFoldDB" id="A0A212U5T8"/>
<feature type="site" description="Transition state stabilizer" evidence="7">
    <location>
        <position position="29"/>
    </location>
</feature>
<dbReference type="Pfam" id="PF13671">
    <property type="entry name" value="AAA_33"/>
    <property type="match status" value="1"/>
</dbReference>
<dbReference type="EC" id="2.7.7.60" evidence="7"/>
<comment type="pathway">
    <text evidence="2 7">Isoprenoid biosynthesis; isopentenyl diphosphate biosynthesis via DXP pathway; isopentenyl diphosphate from 1-deoxy-D-xylulose 5-phosphate: step 2/6.</text>
</comment>
<dbReference type="InterPro" id="IPR050088">
    <property type="entry name" value="IspD/TarI_cytidylyltransf_bact"/>
</dbReference>
<comment type="similarity">
    <text evidence="3 7">Belongs to the IspD/TarI cytidylyltransferase family. IspD subfamily.</text>
</comment>
<evidence type="ECO:0000313" key="9">
    <source>
        <dbReference type="EMBL" id="SNC73623.1"/>
    </source>
</evidence>
<dbReference type="Pfam" id="PF01128">
    <property type="entry name" value="IspD"/>
    <property type="match status" value="1"/>
</dbReference>
<dbReference type="InterPro" id="IPR018294">
    <property type="entry name" value="ISPD_synthase_CS"/>
</dbReference>
<name>A0A212U5T8_9MICO</name>
<dbReference type="RefSeq" id="WP_088819029.1">
    <property type="nucleotide sequence ID" value="NZ_FYEZ01000003.1"/>
</dbReference>
<dbReference type="Gene3D" id="3.40.50.300">
    <property type="entry name" value="P-loop containing nucleotide triphosphate hydrolases"/>
    <property type="match status" value="1"/>
</dbReference>
<dbReference type="PANTHER" id="PTHR32125:SF4">
    <property type="entry name" value="2-C-METHYL-D-ERYTHRITOL 4-PHOSPHATE CYTIDYLYLTRANSFERASE, CHLOROPLASTIC"/>
    <property type="match status" value="1"/>
</dbReference>
<evidence type="ECO:0000256" key="2">
    <source>
        <dbReference type="ARBA" id="ARBA00004787"/>
    </source>
</evidence>
<evidence type="ECO:0000256" key="1">
    <source>
        <dbReference type="ARBA" id="ARBA00001282"/>
    </source>
</evidence>
<feature type="site" description="Positions MEP for the nucleophilic attack" evidence="7">
    <location>
        <position position="236"/>
    </location>
</feature>
<gene>
    <name evidence="7" type="primary">ispD</name>
    <name evidence="9" type="ORF">SAMN05445756_2059</name>
</gene>
<evidence type="ECO:0000256" key="6">
    <source>
        <dbReference type="ARBA" id="ARBA00023229"/>
    </source>
</evidence>
<dbReference type="SUPFAM" id="SSF52540">
    <property type="entry name" value="P-loop containing nucleoside triphosphate hydrolases"/>
    <property type="match status" value="1"/>
</dbReference>
<dbReference type="GO" id="GO:0050518">
    <property type="term" value="F:2-C-methyl-D-erythritol 4-phosphate cytidylyltransferase activity"/>
    <property type="evidence" value="ECO:0007669"/>
    <property type="project" value="UniProtKB-UniRule"/>
</dbReference>
<comment type="catalytic activity">
    <reaction evidence="1 7">
        <text>2-C-methyl-D-erythritol 4-phosphate + CTP + H(+) = 4-CDP-2-C-methyl-D-erythritol + diphosphate</text>
        <dbReference type="Rhea" id="RHEA:13429"/>
        <dbReference type="ChEBI" id="CHEBI:15378"/>
        <dbReference type="ChEBI" id="CHEBI:33019"/>
        <dbReference type="ChEBI" id="CHEBI:37563"/>
        <dbReference type="ChEBI" id="CHEBI:57823"/>
        <dbReference type="ChEBI" id="CHEBI:58262"/>
        <dbReference type="EC" id="2.7.7.60"/>
    </reaction>
</comment>
<dbReference type="NCBIfam" id="TIGR00453">
    <property type="entry name" value="ispD"/>
    <property type="match status" value="1"/>
</dbReference>
<proteinExistence type="inferred from homology"/>
<dbReference type="UniPathway" id="UPA00056">
    <property type="reaction ID" value="UER00093"/>
</dbReference>
<keyword evidence="5 7" id="KW-0548">Nucleotidyltransferase</keyword>
<dbReference type="HAMAP" id="MF_00108">
    <property type="entry name" value="IspD"/>
    <property type="match status" value="1"/>
</dbReference>
<keyword evidence="4 7" id="KW-0808">Transferase</keyword>
<dbReference type="InterPro" id="IPR027417">
    <property type="entry name" value="P-loop_NTPase"/>
</dbReference>
<feature type="site" description="Positions MEP for the nucleophilic attack" evidence="7">
    <location>
        <position position="182"/>
    </location>
</feature>
<evidence type="ECO:0000256" key="7">
    <source>
        <dbReference type="HAMAP-Rule" id="MF_00108"/>
    </source>
</evidence>
<protein>
    <recommendedName>
        <fullName evidence="7">2-C-methyl-D-erythritol 4-phosphate cytidylyltransferase</fullName>
        <ecNumber evidence="7">2.7.7.60</ecNumber>
    </recommendedName>
    <alternativeName>
        <fullName evidence="7">4-diphosphocytidyl-2C-methyl-D-erythritol synthase</fullName>
    </alternativeName>
    <alternativeName>
        <fullName evidence="7">MEP cytidylyltransferase</fullName>
        <shortName evidence="7">MCT</shortName>
    </alternativeName>
</protein>
<dbReference type="Gene3D" id="3.90.550.10">
    <property type="entry name" value="Spore Coat Polysaccharide Biosynthesis Protein SpsA, Chain A"/>
    <property type="match status" value="1"/>
</dbReference>
<evidence type="ECO:0000256" key="3">
    <source>
        <dbReference type="ARBA" id="ARBA00009789"/>
    </source>
</evidence>
<dbReference type="Proteomes" id="UP000198122">
    <property type="component" value="Unassembled WGS sequence"/>
</dbReference>
<evidence type="ECO:0000313" key="10">
    <source>
        <dbReference type="Proteomes" id="UP000198122"/>
    </source>
</evidence>
<dbReference type="InterPro" id="IPR034683">
    <property type="entry name" value="IspD/TarI"/>
</dbReference>
<evidence type="ECO:0000256" key="5">
    <source>
        <dbReference type="ARBA" id="ARBA00022695"/>
    </source>
</evidence>
<keyword evidence="6 7" id="KW-0414">Isoprene biosynthesis</keyword>